<dbReference type="OrthoDB" id="3818361at2"/>
<reference evidence="1 2" key="1">
    <citation type="submission" date="2016-09" db="EMBL/GenBank/DDBJ databases">
        <title>Complete genome sequencing of Streptomyces lydicus 103 and metabolic pathways analysis of antibiotic biosynthesis.</title>
        <authorList>
            <person name="Jia N."/>
            <person name="Ding M.-Z."/>
            <person name="Gao F."/>
            <person name="Yuan Y.-J."/>
        </authorList>
    </citation>
    <scope>NUCLEOTIDE SEQUENCE [LARGE SCALE GENOMIC DNA]</scope>
    <source>
        <strain evidence="1 2">103</strain>
    </source>
</reference>
<name>A0A1D7VWK4_9ACTN</name>
<organism evidence="1 2">
    <name type="scientific">Streptomyces lydicus</name>
    <dbReference type="NCBI Taxonomy" id="47763"/>
    <lineage>
        <taxon>Bacteria</taxon>
        <taxon>Bacillati</taxon>
        <taxon>Actinomycetota</taxon>
        <taxon>Actinomycetes</taxon>
        <taxon>Kitasatosporales</taxon>
        <taxon>Streptomycetaceae</taxon>
        <taxon>Streptomyces</taxon>
    </lineage>
</organism>
<keyword evidence="2" id="KW-1185">Reference proteome</keyword>
<dbReference type="KEGG" id="slc:SL103_10690"/>
<proteinExistence type="predicted"/>
<evidence type="ECO:0000313" key="2">
    <source>
        <dbReference type="Proteomes" id="UP000094094"/>
    </source>
</evidence>
<sequence length="185" mass="20025">MDGIVEEGWSAFLRHWDVRDDGDQEAALAEMVVAEPDRHDWRVVDAALDRLACAACGDRLGRGPVGCSACDPAHGFRYAAIETDRPGVAPGNEHAVRVNVSVLRRPQTASGNEVLARRLVLPMLLVGLLPTTPEAHQLNALIKSTFPPHGASPTGDASPAERHQLVERAVEDLFRRHGAVIRPTP</sequence>
<gene>
    <name evidence="1" type="ORF">SL103_10690</name>
</gene>
<dbReference type="AlphaFoldDB" id="A0A1D7VWK4"/>
<accession>A0A1D7VWK4</accession>
<dbReference type="Proteomes" id="UP000094094">
    <property type="component" value="Chromosome"/>
</dbReference>
<dbReference type="EMBL" id="CP017157">
    <property type="protein sequence ID" value="AOP51120.1"/>
    <property type="molecule type" value="Genomic_DNA"/>
</dbReference>
<evidence type="ECO:0000313" key="1">
    <source>
        <dbReference type="EMBL" id="AOP51120.1"/>
    </source>
</evidence>
<protein>
    <submittedName>
        <fullName evidence="1">Uncharacterized protein</fullName>
    </submittedName>
</protein>